<feature type="non-terminal residue" evidence="2">
    <location>
        <position position="198"/>
    </location>
</feature>
<protein>
    <recommendedName>
        <fullName evidence="1">SLH domain-containing protein</fullName>
    </recommendedName>
</protein>
<feature type="domain" description="SLH" evidence="1">
    <location>
        <begin position="117"/>
        <end position="180"/>
    </location>
</feature>
<proteinExistence type="predicted"/>
<gene>
    <name evidence="2" type="ORF">METZ01_LOCUS374607</name>
</gene>
<accession>A0A382TIF5</accession>
<sequence length="198" mass="20119">MLSHLKKRLGVLTAIAVMAALVPALATSVASAAPAAVAVSATDVTTLSACPASASTPAAGFTDTTSTDVDCIAYYGITTGVTATTYEPSANIPRWQMALYLTRAADKAGHTLGSGADQGFTDISGYSAAIQTAINQLKQLGVTLGTTTTTYSPADNVTREEMAMFLERLGDNTTAGVGGESDEDAGVTTQLTINATDT</sequence>
<dbReference type="AlphaFoldDB" id="A0A382TIF5"/>
<dbReference type="Pfam" id="PF00395">
    <property type="entry name" value="SLH"/>
    <property type="match status" value="1"/>
</dbReference>
<dbReference type="InterPro" id="IPR001119">
    <property type="entry name" value="SLH_dom"/>
</dbReference>
<evidence type="ECO:0000259" key="1">
    <source>
        <dbReference type="PROSITE" id="PS51272"/>
    </source>
</evidence>
<dbReference type="PROSITE" id="PS51272">
    <property type="entry name" value="SLH"/>
    <property type="match status" value="1"/>
</dbReference>
<reference evidence="2" key="1">
    <citation type="submission" date="2018-05" db="EMBL/GenBank/DDBJ databases">
        <authorList>
            <person name="Lanie J.A."/>
            <person name="Ng W.-L."/>
            <person name="Kazmierczak K.M."/>
            <person name="Andrzejewski T.M."/>
            <person name="Davidsen T.M."/>
            <person name="Wayne K.J."/>
            <person name="Tettelin H."/>
            <person name="Glass J.I."/>
            <person name="Rusch D."/>
            <person name="Podicherti R."/>
            <person name="Tsui H.-C.T."/>
            <person name="Winkler M.E."/>
        </authorList>
    </citation>
    <scope>NUCLEOTIDE SEQUENCE</scope>
</reference>
<evidence type="ECO:0000313" key="2">
    <source>
        <dbReference type="EMBL" id="SVD21753.1"/>
    </source>
</evidence>
<dbReference type="EMBL" id="UINC01136781">
    <property type="protein sequence ID" value="SVD21753.1"/>
    <property type="molecule type" value="Genomic_DNA"/>
</dbReference>
<organism evidence="2">
    <name type="scientific">marine metagenome</name>
    <dbReference type="NCBI Taxonomy" id="408172"/>
    <lineage>
        <taxon>unclassified sequences</taxon>
        <taxon>metagenomes</taxon>
        <taxon>ecological metagenomes</taxon>
    </lineage>
</organism>
<name>A0A382TIF5_9ZZZZ</name>